<dbReference type="Proteomes" id="UP000053599">
    <property type="component" value="Unassembled WGS sequence"/>
</dbReference>
<organism evidence="7 8">
    <name type="scientific">Exophiala sideris</name>
    <dbReference type="NCBI Taxonomy" id="1016849"/>
    <lineage>
        <taxon>Eukaryota</taxon>
        <taxon>Fungi</taxon>
        <taxon>Dikarya</taxon>
        <taxon>Ascomycota</taxon>
        <taxon>Pezizomycotina</taxon>
        <taxon>Eurotiomycetes</taxon>
        <taxon>Chaetothyriomycetidae</taxon>
        <taxon>Chaetothyriales</taxon>
        <taxon>Herpotrichiellaceae</taxon>
        <taxon>Exophiala</taxon>
    </lineage>
</organism>
<dbReference type="EC" id="6.3.2.2" evidence="1 6"/>
<dbReference type="UniPathway" id="UPA00142">
    <property type="reaction ID" value="UER00209"/>
</dbReference>
<dbReference type="Gene3D" id="3.30.590.50">
    <property type="match status" value="2"/>
</dbReference>
<evidence type="ECO:0000313" key="8">
    <source>
        <dbReference type="Proteomes" id="UP000053599"/>
    </source>
</evidence>
<evidence type="ECO:0000313" key="7">
    <source>
        <dbReference type="EMBL" id="KIV87025.1"/>
    </source>
</evidence>
<evidence type="ECO:0000256" key="5">
    <source>
        <dbReference type="ARBA" id="ARBA00022840"/>
    </source>
</evidence>
<dbReference type="STRING" id="1016849.A0A0D1WE53"/>
<dbReference type="PANTHER" id="PTHR11164">
    <property type="entry name" value="GLUTAMATE CYSTEINE LIGASE"/>
    <property type="match status" value="1"/>
</dbReference>
<dbReference type="PANTHER" id="PTHR11164:SF0">
    <property type="entry name" value="GLUTAMATE--CYSTEINE LIGASE CATALYTIC SUBUNIT"/>
    <property type="match status" value="1"/>
</dbReference>
<dbReference type="EMBL" id="KN846951">
    <property type="protein sequence ID" value="KIV87025.1"/>
    <property type="molecule type" value="Genomic_DNA"/>
</dbReference>
<name>A0A0D1WE53_9EURO</name>
<keyword evidence="3 6" id="KW-0317">Glutathione biosynthesis</keyword>
<dbReference type="InterPro" id="IPR004308">
    <property type="entry name" value="GCS"/>
</dbReference>
<comment type="catalytic activity">
    <reaction evidence="6">
        <text>L-cysteine + L-glutamate + ATP = gamma-L-glutamyl-L-cysteine + ADP + phosphate + H(+)</text>
        <dbReference type="Rhea" id="RHEA:13285"/>
        <dbReference type="ChEBI" id="CHEBI:15378"/>
        <dbReference type="ChEBI" id="CHEBI:29985"/>
        <dbReference type="ChEBI" id="CHEBI:30616"/>
        <dbReference type="ChEBI" id="CHEBI:35235"/>
        <dbReference type="ChEBI" id="CHEBI:43474"/>
        <dbReference type="ChEBI" id="CHEBI:58173"/>
        <dbReference type="ChEBI" id="CHEBI:456216"/>
        <dbReference type="EC" id="6.3.2.2"/>
    </reaction>
</comment>
<evidence type="ECO:0000256" key="2">
    <source>
        <dbReference type="ARBA" id="ARBA00022598"/>
    </source>
</evidence>
<dbReference type="HOGENOM" id="CLU_1384182_0_0_1"/>
<dbReference type="GO" id="GO:0006750">
    <property type="term" value="P:glutathione biosynthetic process"/>
    <property type="evidence" value="ECO:0007669"/>
    <property type="project" value="UniProtKB-UniRule"/>
</dbReference>
<evidence type="ECO:0000256" key="4">
    <source>
        <dbReference type="ARBA" id="ARBA00022741"/>
    </source>
</evidence>
<protein>
    <recommendedName>
        <fullName evidence="1 6">Glutamate--cysteine ligase</fullName>
        <ecNumber evidence="1 6">6.3.2.2</ecNumber>
    </recommendedName>
    <alternativeName>
        <fullName evidence="6">Gamma-ECS</fullName>
    </alternativeName>
    <alternativeName>
        <fullName evidence="6">Gamma-glutamylcysteine synthetase</fullName>
    </alternativeName>
</protein>
<evidence type="ECO:0000256" key="6">
    <source>
        <dbReference type="RuleBase" id="RU367135"/>
    </source>
</evidence>
<gene>
    <name evidence="7" type="ORF">PV11_02597</name>
</gene>
<dbReference type="GO" id="GO:0004357">
    <property type="term" value="F:glutamate-cysteine ligase activity"/>
    <property type="evidence" value="ECO:0007669"/>
    <property type="project" value="UniProtKB-UniRule"/>
</dbReference>
<comment type="similarity">
    <text evidence="6">Belongs to the glutamate--cysteine ligase type 3 family.</text>
</comment>
<keyword evidence="2 6" id="KW-0436">Ligase</keyword>
<accession>A0A0D1WE53</accession>
<sequence length="197" mass="22722">MVNHIGIRSRPWLNKSNYVRRNNCSRSSINTATYMLEFQLVSFDHSGRAVRLLLKQSVVLKAVQKSQSTAKGTKQEPDFQPEFGSLMVEAIPSEPRRMIQSCLENDEAVLSMPEFPRIGAPGIYTEPALPNDGVVLQSQFMPDGLLSDYERYGTIHDNMLHRRRKRPVRVKVPIFKDTKTPWPWRESRQFPHKNEAQ</sequence>
<proteinExistence type="inferred from homology"/>
<keyword evidence="5 6" id="KW-0067">ATP-binding</keyword>
<evidence type="ECO:0000256" key="3">
    <source>
        <dbReference type="ARBA" id="ARBA00022684"/>
    </source>
</evidence>
<comment type="pathway">
    <text evidence="6">Sulfur metabolism; glutathione biosynthesis; glutathione from L-cysteine and L-glutamate: step 1/2.</text>
</comment>
<reference evidence="7 8" key="1">
    <citation type="submission" date="2015-01" db="EMBL/GenBank/DDBJ databases">
        <title>The Genome Sequence of Exophiala sideris CBS121828.</title>
        <authorList>
            <consortium name="The Broad Institute Genomics Platform"/>
            <person name="Cuomo C."/>
            <person name="de Hoog S."/>
            <person name="Gorbushina A."/>
            <person name="Stielow B."/>
            <person name="Teixiera M."/>
            <person name="Abouelleil A."/>
            <person name="Chapman S.B."/>
            <person name="Priest M."/>
            <person name="Young S.K."/>
            <person name="Wortman J."/>
            <person name="Nusbaum C."/>
            <person name="Birren B."/>
        </authorList>
    </citation>
    <scope>NUCLEOTIDE SEQUENCE [LARGE SCALE GENOMIC DNA]</scope>
    <source>
        <strain evidence="7 8">CBS 121828</strain>
    </source>
</reference>
<dbReference type="GO" id="GO:0005524">
    <property type="term" value="F:ATP binding"/>
    <property type="evidence" value="ECO:0007669"/>
    <property type="project" value="UniProtKB-UniRule"/>
</dbReference>
<evidence type="ECO:0000256" key="1">
    <source>
        <dbReference type="ARBA" id="ARBA00012220"/>
    </source>
</evidence>
<keyword evidence="4 6" id="KW-0547">Nucleotide-binding</keyword>
<dbReference type="AlphaFoldDB" id="A0A0D1WE53"/>